<dbReference type="PANTHER" id="PTHR46268:SF6">
    <property type="entry name" value="UNIVERSAL STRESS PROTEIN UP12"/>
    <property type="match status" value="1"/>
</dbReference>
<organism evidence="3">
    <name type="scientific">marine metagenome</name>
    <dbReference type="NCBI Taxonomy" id="408172"/>
    <lineage>
        <taxon>unclassified sequences</taxon>
        <taxon>metagenomes</taxon>
        <taxon>ecological metagenomes</taxon>
    </lineage>
</organism>
<evidence type="ECO:0000256" key="1">
    <source>
        <dbReference type="ARBA" id="ARBA00008791"/>
    </source>
</evidence>
<sequence>MNIARAFKAPTTIVDVGEKINEFSTKDVGLAHERIENWDFDRPGVDVLEWAFDYLADKKFIESNDIEAGFPKNTLIDTGENRSEVYLKGTICDNVNLILRNGDIIGELKDEVQKYHYDVTIIGGSQKRRMAHDLIQYIDSSIFVVNKYNLNQKYKILIAVDDSPNTRKAIKYGIRVSQAFNVPVEMITVSKNNEFGDGYTNAANWAKKILRRSNISFGHQYLVGDPVQVINEIAGENHILVMGSSTQNPLLKFFKGSKPLNVMETCKCPILIVK</sequence>
<dbReference type="SUPFAM" id="SSF52402">
    <property type="entry name" value="Adenine nucleotide alpha hydrolases-like"/>
    <property type="match status" value="1"/>
</dbReference>
<evidence type="ECO:0000259" key="2">
    <source>
        <dbReference type="Pfam" id="PF00582"/>
    </source>
</evidence>
<dbReference type="PANTHER" id="PTHR46268">
    <property type="entry name" value="STRESS RESPONSE PROTEIN NHAX"/>
    <property type="match status" value="1"/>
</dbReference>
<reference evidence="3" key="1">
    <citation type="submission" date="2018-05" db="EMBL/GenBank/DDBJ databases">
        <authorList>
            <person name="Lanie J.A."/>
            <person name="Ng W.-L."/>
            <person name="Kazmierczak K.M."/>
            <person name="Andrzejewski T.M."/>
            <person name="Davidsen T.M."/>
            <person name="Wayne K.J."/>
            <person name="Tettelin H."/>
            <person name="Glass J.I."/>
            <person name="Rusch D."/>
            <person name="Podicherti R."/>
            <person name="Tsui H.-C.T."/>
            <person name="Winkler M.E."/>
        </authorList>
    </citation>
    <scope>NUCLEOTIDE SEQUENCE</scope>
</reference>
<dbReference type="Pfam" id="PF00582">
    <property type="entry name" value="Usp"/>
    <property type="match status" value="1"/>
</dbReference>
<dbReference type="Gene3D" id="3.40.50.12370">
    <property type="match status" value="1"/>
</dbReference>
<dbReference type="InterPro" id="IPR006016">
    <property type="entry name" value="UspA"/>
</dbReference>
<gene>
    <name evidence="3" type="ORF">METZ01_LOCUS75124</name>
</gene>
<dbReference type="InterPro" id="IPR006015">
    <property type="entry name" value="Universal_stress_UspA"/>
</dbReference>
<dbReference type="EMBL" id="UINC01005588">
    <property type="protein sequence ID" value="SVA22270.1"/>
    <property type="molecule type" value="Genomic_DNA"/>
</dbReference>
<protein>
    <recommendedName>
        <fullName evidence="2">UspA domain-containing protein</fullName>
    </recommendedName>
</protein>
<comment type="similarity">
    <text evidence="1">Belongs to the universal stress protein A family.</text>
</comment>
<evidence type="ECO:0000313" key="3">
    <source>
        <dbReference type="EMBL" id="SVA22270.1"/>
    </source>
</evidence>
<dbReference type="PRINTS" id="PR01438">
    <property type="entry name" value="UNVRSLSTRESS"/>
</dbReference>
<name>A0A381U1Z8_9ZZZZ</name>
<feature type="domain" description="UspA" evidence="2">
    <location>
        <begin position="155"/>
        <end position="274"/>
    </location>
</feature>
<dbReference type="CDD" id="cd00293">
    <property type="entry name" value="USP-like"/>
    <property type="match status" value="1"/>
</dbReference>
<accession>A0A381U1Z8</accession>
<dbReference type="AlphaFoldDB" id="A0A381U1Z8"/>
<proteinExistence type="inferred from homology"/>